<keyword evidence="4" id="KW-1185">Reference proteome</keyword>
<dbReference type="RefSeq" id="WP_050354292.1">
    <property type="nucleotide sequence ID" value="NZ_LGSS01000003.1"/>
</dbReference>
<dbReference type="GO" id="GO:0016810">
    <property type="term" value="F:hydrolase activity, acting on carbon-nitrogen (but not peptide) bonds"/>
    <property type="evidence" value="ECO:0007669"/>
    <property type="project" value="InterPro"/>
</dbReference>
<protein>
    <submittedName>
        <fullName evidence="3">Putative xylanase/chitin deacetylase</fullName>
    </submittedName>
</protein>
<dbReference type="PROSITE" id="PS51257">
    <property type="entry name" value="PROKAR_LIPOPROTEIN"/>
    <property type="match status" value="1"/>
</dbReference>
<evidence type="ECO:0000313" key="3">
    <source>
        <dbReference type="EMBL" id="KNF09292.1"/>
    </source>
</evidence>
<dbReference type="SUPFAM" id="SSF88713">
    <property type="entry name" value="Glycoside hydrolase/deacetylase"/>
    <property type="match status" value="1"/>
</dbReference>
<dbReference type="PANTHER" id="PTHR34216:SF13">
    <property type="entry name" value="XYLANASE_CHITIN DEACETYLASE"/>
    <property type="match status" value="1"/>
</dbReference>
<keyword evidence="3" id="KW-0326">Glycosidase</keyword>
<dbReference type="InterPro" id="IPR051398">
    <property type="entry name" value="Polysacch_Deacetylase"/>
</dbReference>
<dbReference type="PROSITE" id="PS51677">
    <property type="entry name" value="NODB"/>
    <property type="match status" value="1"/>
</dbReference>
<name>A0A0L0WCU6_GOTPU</name>
<feature type="domain" description="NodB homology" evidence="2">
    <location>
        <begin position="118"/>
        <end position="289"/>
    </location>
</feature>
<dbReference type="InterPro" id="IPR002509">
    <property type="entry name" value="NODB_dom"/>
</dbReference>
<dbReference type="PANTHER" id="PTHR34216">
    <property type="match status" value="1"/>
</dbReference>
<dbReference type="GO" id="GO:0016798">
    <property type="term" value="F:hydrolase activity, acting on glycosyl bonds"/>
    <property type="evidence" value="ECO:0007669"/>
    <property type="project" value="UniProtKB-KW"/>
</dbReference>
<dbReference type="GO" id="GO:0045493">
    <property type="term" value="P:xylan catabolic process"/>
    <property type="evidence" value="ECO:0007669"/>
    <property type="project" value="UniProtKB-KW"/>
</dbReference>
<proteinExistence type="predicted"/>
<sequence length="289" mass="33453">MNKIIAIITCIFLTFTGCSSVKSSGNQLNKQDDKKEVSSKVDNLQNQNDIADKIPVLMYHHIMEPNHIKEMKQEQNSSVISNIQFEEQMKFLHDNGFYVATLHELKEFIEGKKELPKKTVVITFDDGYLSNVTYAYPILKKYDFKATIFMIGTYMFGDTAEYDFKKLQFLKLKDLNKYKDVFSFESHTYDLHRLNDNNEGLLIASSKKDVLNDITKNKELLGAKYLAYPFGKRNPSAIKALKETNHEMAFTIENGYVTKDSNKIYELPRFGILPDTSMEEFKKIVLIKK</sequence>
<dbReference type="InterPro" id="IPR011330">
    <property type="entry name" value="Glyco_hydro/deAcase_b/a-brl"/>
</dbReference>
<gene>
    <name evidence="3" type="ORF">CLPU_3c00700</name>
</gene>
<evidence type="ECO:0000313" key="4">
    <source>
        <dbReference type="Proteomes" id="UP000037267"/>
    </source>
</evidence>
<dbReference type="PATRIC" id="fig|1503.3.peg.1931"/>
<comment type="caution">
    <text evidence="3">The sequence shown here is derived from an EMBL/GenBank/DDBJ whole genome shotgun (WGS) entry which is preliminary data.</text>
</comment>
<reference evidence="4" key="1">
    <citation type="submission" date="2015-07" db="EMBL/GenBank/DDBJ databases">
        <title>Draft genome sequence of the purine-degrading Gottschalkia purinilyticum DSM 1384 (formerly Clostridium purinilyticum).</title>
        <authorList>
            <person name="Poehlein A."/>
            <person name="Schiel-Bengelsdorf B."/>
            <person name="Bengelsdorf F.R."/>
            <person name="Daniel R."/>
            <person name="Duerre P."/>
        </authorList>
    </citation>
    <scope>NUCLEOTIDE SEQUENCE [LARGE SCALE GENOMIC DNA]</scope>
    <source>
        <strain evidence="4">DSM 1384</strain>
    </source>
</reference>
<organism evidence="3 4">
    <name type="scientific">Gottschalkia purinilytica</name>
    <name type="common">Clostridium purinilyticum</name>
    <dbReference type="NCBI Taxonomy" id="1503"/>
    <lineage>
        <taxon>Bacteria</taxon>
        <taxon>Bacillati</taxon>
        <taxon>Bacillota</taxon>
        <taxon>Tissierellia</taxon>
        <taxon>Tissierellales</taxon>
        <taxon>Gottschalkiaceae</taxon>
        <taxon>Gottschalkia</taxon>
    </lineage>
</organism>
<dbReference type="Proteomes" id="UP000037267">
    <property type="component" value="Unassembled WGS sequence"/>
</dbReference>
<dbReference type="Pfam" id="PF01522">
    <property type="entry name" value="Polysacc_deac_1"/>
    <property type="match status" value="1"/>
</dbReference>
<keyword evidence="3" id="KW-0378">Hydrolase</keyword>
<evidence type="ECO:0000259" key="2">
    <source>
        <dbReference type="PROSITE" id="PS51677"/>
    </source>
</evidence>
<accession>A0A0L0WCU6</accession>
<dbReference type="AlphaFoldDB" id="A0A0L0WCU6"/>
<dbReference type="EMBL" id="LGSS01000003">
    <property type="protein sequence ID" value="KNF09292.1"/>
    <property type="molecule type" value="Genomic_DNA"/>
</dbReference>
<dbReference type="OrthoDB" id="9778320at2"/>
<evidence type="ECO:0000256" key="1">
    <source>
        <dbReference type="ARBA" id="ARBA00022729"/>
    </source>
</evidence>
<keyword evidence="3" id="KW-0119">Carbohydrate metabolism</keyword>
<keyword evidence="3" id="KW-0624">Polysaccharide degradation</keyword>
<dbReference type="Gene3D" id="3.20.20.370">
    <property type="entry name" value="Glycoside hydrolase/deacetylase"/>
    <property type="match status" value="1"/>
</dbReference>
<keyword evidence="1" id="KW-0732">Signal</keyword>
<dbReference type="CDD" id="cd10966">
    <property type="entry name" value="CE4_yadE_5s"/>
    <property type="match status" value="1"/>
</dbReference>
<keyword evidence="3" id="KW-0858">Xylan degradation</keyword>